<accession>A0A5C3R8F2</accession>
<dbReference type="OrthoDB" id="3006545at2759"/>
<evidence type="ECO:0000313" key="3">
    <source>
        <dbReference type="Proteomes" id="UP000305067"/>
    </source>
</evidence>
<name>A0A5C3R8F2_9AGAR</name>
<gene>
    <name evidence="2" type="ORF">BDV98DRAFT_558366</name>
</gene>
<keyword evidence="3" id="KW-1185">Reference proteome</keyword>
<dbReference type="Proteomes" id="UP000305067">
    <property type="component" value="Unassembled WGS sequence"/>
</dbReference>
<protein>
    <submittedName>
        <fullName evidence="2">Uncharacterized protein</fullName>
    </submittedName>
</protein>
<feature type="region of interest" description="Disordered" evidence="1">
    <location>
        <begin position="1"/>
        <end position="33"/>
    </location>
</feature>
<proteinExistence type="predicted"/>
<dbReference type="AlphaFoldDB" id="A0A5C3R8F2"/>
<reference evidence="2 3" key="1">
    <citation type="journal article" date="2019" name="Nat. Ecol. Evol.">
        <title>Megaphylogeny resolves global patterns of mushroom evolution.</title>
        <authorList>
            <person name="Varga T."/>
            <person name="Krizsan K."/>
            <person name="Foldi C."/>
            <person name="Dima B."/>
            <person name="Sanchez-Garcia M."/>
            <person name="Sanchez-Ramirez S."/>
            <person name="Szollosi G.J."/>
            <person name="Szarkandi J.G."/>
            <person name="Papp V."/>
            <person name="Albert L."/>
            <person name="Andreopoulos W."/>
            <person name="Angelini C."/>
            <person name="Antonin V."/>
            <person name="Barry K.W."/>
            <person name="Bougher N.L."/>
            <person name="Buchanan P."/>
            <person name="Buyck B."/>
            <person name="Bense V."/>
            <person name="Catcheside P."/>
            <person name="Chovatia M."/>
            <person name="Cooper J."/>
            <person name="Damon W."/>
            <person name="Desjardin D."/>
            <person name="Finy P."/>
            <person name="Geml J."/>
            <person name="Haridas S."/>
            <person name="Hughes K."/>
            <person name="Justo A."/>
            <person name="Karasinski D."/>
            <person name="Kautmanova I."/>
            <person name="Kiss B."/>
            <person name="Kocsube S."/>
            <person name="Kotiranta H."/>
            <person name="LaButti K.M."/>
            <person name="Lechner B.E."/>
            <person name="Liimatainen K."/>
            <person name="Lipzen A."/>
            <person name="Lukacs Z."/>
            <person name="Mihaltcheva S."/>
            <person name="Morgado L.N."/>
            <person name="Niskanen T."/>
            <person name="Noordeloos M.E."/>
            <person name="Ohm R.A."/>
            <person name="Ortiz-Santana B."/>
            <person name="Ovrebo C."/>
            <person name="Racz N."/>
            <person name="Riley R."/>
            <person name="Savchenko A."/>
            <person name="Shiryaev A."/>
            <person name="Soop K."/>
            <person name="Spirin V."/>
            <person name="Szebenyi C."/>
            <person name="Tomsovsky M."/>
            <person name="Tulloss R.E."/>
            <person name="Uehling J."/>
            <person name="Grigoriev I.V."/>
            <person name="Vagvolgyi C."/>
            <person name="Papp T."/>
            <person name="Martin F.M."/>
            <person name="Miettinen O."/>
            <person name="Hibbett D.S."/>
            <person name="Nagy L.G."/>
        </authorList>
    </citation>
    <scope>NUCLEOTIDE SEQUENCE [LARGE SCALE GENOMIC DNA]</scope>
    <source>
        <strain evidence="2 3">CBS 309.79</strain>
    </source>
</reference>
<sequence length="87" mass="9236">MNSSKAPRSPKPVITAPPAPQMSMSTLEAGRAKPHQECLSKKERLRGGGAAKDCCLDAIGCFICFECCKDCCECGADIVCCPCEMCC</sequence>
<evidence type="ECO:0000313" key="2">
    <source>
        <dbReference type="EMBL" id="TFL07724.1"/>
    </source>
</evidence>
<organism evidence="2 3">
    <name type="scientific">Pterulicium gracile</name>
    <dbReference type="NCBI Taxonomy" id="1884261"/>
    <lineage>
        <taxon>Eukaryota</taxon>
        <taxon>Fungi</taxon>
        <taxon>Dikarya</taxon>
        <taxon>Basidiomycota</taxon>
        <taxon>Agaricomycotina</taxon>
        <taxon>Agaricomycetes</taxon>
        <taxon>Agaricomycetidae</taxon>
        <taxon>Agaricales</taxon>
        <taxon>Pleurotineae</taxon>
        <taxon>Pterulaceae</taxon>
        <taxon>Pterulicium</taxon>
    </lineage>
</organism>
<evidence type="ECO:0000256" key="1">
    <source>
        <dbReference type="SAM" id="MobiDB-lite"/>
    </source>
</evidence>
<dbReference type="EMBL" id="ML178814">
    <property type="protein sequence ID" value="TFL07724.1"/>
    <property type="molecule type" value="Genomic_DNA"/>
</dbReference>